<dbReference type="EMBL" id="JAKOGI010000919">
    <property type="protein sequence ID" value="KAJ8429228.1"/>
    <property type="molecule type" value="Genomic_DNA"/>
</dbReference>
<dbReference type="Gene3D" id="3.30.70.330">
    <property type="match status" value="1"/>
</dbReference>
<dbReference type="NCBIfam" id="TIGR01067">
    <property type="entry name" value="rplN_bact"/>
    <property type="match status" value="1"/>
</dbReference>
<dbReference type="HAMAP" id="MF_01367">
    <property type="entry name" value="Ribosomal_uL14"/>
    <property type="match status" value="1"/>
</dbReference>
<feature type="compositionally biased region" description="Basic residues" evidence="8">
    <location>
        <begin position="586"/>
        <end position="613"/>
    </location>
</feature>
<evidence type="ECO:0000256" key="1">
    <source>
        <dbReference type="ARBA" id="ARBA00010745"/>
    </source>
</evidence>
<dbReference type="Proteomes" id="UP001153076">
    <property type="component" value="Unassembled WGS sequence"/>
</dbReference>
<keyword evidence="3 6" id="KW-0694">RNA-binding</keyword>
<accession>A0A9Q1JQP3</accession>
<dbReference type="CDD" id="cd00337">
    <property type="entry name" value="Ribosomal_uL14"/>
    <property type="match status" value="1"/>
</dbReference>
<dbReference type="PROSITE" id="PS50102">
    <property type="entry name" value="RRM"/>
    <property type="match status" value="1"/>
</dbReference>
<dbReference type="InterPro" id="IPR019972">
    <property type="entry name" value="Ribosomal_uL14_CS"/>
</dbReference>
<feature type="compositionally biased region" description="Polar residues" evidence="8">
    <location>
        <begin position="495"/>
        <end position="509"/>
    </location>
</feature>
<dbReference type="SUPFAM" id="SSF50193">
    <property type="entry name" value="Ribosomal protein L14"/>
    <property type="match status" value="1"/>
</dbReference>
<evidence type="ECO:0000256" key="4">
    <source>
        <dbReference type="ARBA" id="ARBA00022980"/>
    </source>
</evidence>
<proteinExistence type="inferred from homology"/>
<dbReference type="InterPro" id="IPR012677">
    <property type="entry name" value="Nucleotide-bd_a/b_plait_sf"/>
</dbReference>
<dbReference type="InterPro" id="IPR000218">
    <property type="entry name" value="Ribosomal_uL14"/>
</dbReference>
<feature type="domain" description="RRM" evidence="9">
    <location>
        <begin position="99"/>
        <end position="161"/>
    </location>
</feature>
<dbReference type="InterPro" id="IPR000504">
    <property type="entry name" value="RRM_dom"/>
</dbReference>
<dbReference type="PANTHER" id="PTHR11761:SF3">
    <property type="entry name" value="LARGE RIBOSOMAL SUBUNIT PROTEIN UL14M"/>
    <property type="match status" value="1"/>
</dbReference>
<sequence length="637" mass="71764">MIQPQTYLNVADNSGARKLMCIPIIGVSNRRYARIGDVIVAVVKKAKPSKHLERSEVIRGVIVRTCKELKRDNGLIIRYDDNATVIIDEKGNPKGICHLLRLFNNHGKVTDAFVPKKLRKETTNRFVFVRYSTREEAQRAIHIGNGAWLGDTKLVVKWARFPRMEKHHSVEAISRAPHLKEVQRGSRLHSPIVRGDSRFHGKAFQHKRTPYNSEGVEPNQEYSLLSFGGEKKILLKGTRSKDNLLWLTRSVVGEAIDGISAEALQNTILAEGFNDVIIRPMGENKYLLTFSSKESMEDTLKNYAEFLMVWFKSVKQWGEFDISSWRKTWVSCYRLPLHLWSSDNFKMIAQIWGKLLSVDTSTFNLLSFERVRTCILIDSMSSIVEEIIIEEDQGSHIISILKDGCLGTALIYSTKVNVMKGNVVVTHSSDKVVSDKSGNNCNSAVQGVDSLRQPRFSSSELVVSQRPKMEIFGENANGRPANNHRIRIREESDDGNTFSNSGDNSQGTASYNFLETREDALATNATLSPVPNHICKEPRIPATPLLSGLVLEIGPNIVPTPQQVAPNFESIVLVSSNEPSLGLGHPSRKKDIKKKNVKRRLKPSKSVRRSSLARKQRFDFSKAIREYQLSKTPNKFS</sequence>
<feature type="region of interest" description="Disordered" evidence="8">
    <location>
        <begin position="579"/>
        <end position="613"/>
    </location>
</feature>
<organism evidence="10 11">
    <name type="scientific">Carnegiea gigantea</name>
    <dbReference type="NCBI Taxonomy" id="171969"/>
    <lineage>
        <taxon>Eukaryota</taxon>
        <taxon>Viridiplantae</taxon>
        <taxon>Streptophyta</taxon>
        <taxon>Embryophyta</taxon>
        <taxon>Tracheophyta</taxon>
        <taxon>Spermatophyta</taxon>
        <taxon>Magnoliopsida</taxon>
        <taxon>eudicotyledons</taxon>
        <taxon>Gunneridae</taxon>
        <taxon>Pentapetalae</taxon>
        <taxon>Caryophyllales</taxon>
        <taxon>Cactineae</taxon>
        <taxon>Cactaceae</taxon>
        <taxon>Cactoideae</taxon>
        <taxon>Echinocereeae</taxon>
        <taxon>Carnegiea</taxon>
    </lineage>
</organism>
<reference evidence="10" key="1">
    <citation type="submission" date="2022-04" db="EMBL/GenBank/DDBJ databases">
        <title>Carnegiea gigantea Genome sequencing and assembly v2.</title>
        <authorList>
            <person name="Copetti D."/>
            <person name="Sanderson M.J."/>
            <person name="Burquez A."/>
            <person name="Wojciechowski M.F."/>
        </authorList>
    </citation>
    <scope>NUCLEOTIDE SEQUENCE</scope>
    <source>
        <strain evidence="10">SGP5-SGP5p</strain>
        <tissue evidence="10">Aerial part</tissue>
    </source>
</reference>
<gene>
    <name evidence="10" type="ORF">Cgig2_009384</name>
</gene>
<feature type="region of interest" description="Disordered" evidence="8">
    <location>
        <begin position="489"/>
        <end position="509"/>
    </location>
</feature>
<evidence type="ECO:0000256" key="5">
    <source>
        <dbReference type="ARBA" id="ARBA00023274"/>
    </source>
</evidence>
<dbReference type="AlphaFoldDB" id="A0A9Q1JQP3"/>
<dbReference type="Pfam" id="PF00238">
    <property type="entry name" value="Ribosomal_L14"/>
    <property type="match status" value="1"/>
</dbReference>
<dbReference type="GO" id="GO:0006412">
    <property type="term" value="P:translation"/>
    <property type="evidence" value="ECO:0007669"/>
    <property type="project" value="InterPro"/>
</dbReference>
<evidence type="ECO:0000313" key="11">
    <source>
        <dbReference type="Proteomes" id="UP001153076"/>
    </source>
</evidence>
<name>A0A9Q1JQP3_9CARY</name>
<dbReference type="PROSITE" id="PS00049">
    <property type="entry name" value="RIBOSOMAL_L14"/>
    <property type="match status" value="1"/>
</dbReference>
<dbReference type="OrthoDB" id="1750508at2759"/>
<evidence type="ECO:0000259" key="9">
    <source>
        <dbReference type="PROSITE" id="PS50102"/>
    </source>
</evidence>
<dbReference type="PANTHER" id="PTHR11761">
    <property type="entry name" value="50S/60S RIBOSOMAL PROTEIN L14/L23"/>
    <property type="match status" value="1"/>
</dbReference>
<dbReference type="SUPFAM" id="SSF54928">
    <property type="entry name" value="RNA-binding domain, RBD"/>
    <property type="match status" value="1"/>
</dbReference>
<keyword evidence="5 7" id="KW-0687">Ribonucleoprotein</keyword>
<dbReference type="CDD" id="cd00590">
    <property type="entry name" value="RRM_SF"/>
    <property type="match status" value="1"/>
</dbReference>
<dbReference type="InterPro" id="IPR035979">
    <property type="entry name" value="RBD_domain_sf"/>
</dbReference>
<comment type="similarity">
    <text evidence="1 7">Belongs to the universal ribosomal protein uL14 family.</text>
</comment>
<evidence type="ECO:0000313" key="10">
    <source>
        <dbReference type="EMBL" id="KAJ8429228.1"/>
    </source>
</evidence>
<keyword evidence="2" id="KW-0699">rRNA-binding</keyword>
<evidence type="ECO:0000256" key="3">
    <source>
        <dbReference type="ARBA" id="ARBA00022884"/>
    </source>
</evidence>
<dbReference type="GO" id="GO:0022625">
    <property type="term" value="C:cytosolic large ribosomal subunit"/>
    <property type="evidence" value="ECO:0007669"/>
    <property type="project" value="TreeGrafter"/>
</dbReference>
<evidence type="ECO:0000256" key="8">
    <source>
        <dbReference type="SAM" id="MobiDB-lite"/>
    </source>
</evidence>
<dbReference type="SMART" id="SM01374">
    <property type="entry name" value="Ribosomal_L14"/>
    <property type="match status" value="1"/>
</dbReference>
<evidence type="ECO:0000256" key="6">
    <source>
        <dbReference type="PROSITE-ProRule" id="PRU00176"/>
    </source>
</evidence>
<keyword evidence="4 7" id="KW-0689">Ribosomal protein</keyword>
<dbReference type="Pfam" id="PF00076">
    <property type="entry name" value="RRM_1"/>
    <property type="match status" value="1"/>
</dbReference>
<keyword evidence="11" id="KW-1185">Reference proteome</keyword>
<comment type="caution">
    <text evidence="10">The sequence shown here is derived from an EMBL/GenBank/DDBJ whole genome shotgun (WGS) entry which is preliminary data.</text>
</comment>
<dbReference type="GO" id="GO:0003735">
    <property type="term" value="F:structural constituent of ribosome"/>
    <property type="evidence" value="ECO:0007669"/>
    <property type="project" value="InterPro"/>
</dbReference>
<dbReference type="InterPro" id="IPR005745">
    <property type="entry name" value="Ribosomal_uL14_bac-type"/>
</dbReference>
<evidence type="ECO:0000256" key="2">
    <source>
        <dbReference type="ARBA" id="ARBA00022730"/>
    </source>
</evidence>
<dbReference type="Gene3D" id="2.40.150.20">
    <property type="entry name" value="Ribosomal protein L14"/>
    <property type="match status" value="1"/>
</dbReference>
<protein>
    <recommendedName>
        <fullName evidence="9">RRM domain-containing protein</fullName>
    </recommendedName>
</protein>
<dbReference type="GO" id="GO:0070180">
    <property type="term" value="F:large ribosomal subunit rRNA binding"/>
    <property type="evidence" value="ECO:0007669"/>
    <property type="project" value="TreeGrafter"/>
</dbReference>
<dbReference type="InterPro" id="IPR036853">
    <property type="entry name" value="Ribosomal_uL14_sf"/>
</dbReference>
<evidence type="ECO:0000256" key="7">
    <source>
        <dbReference type="RuleBase" id="RU003949"/>
    </source>
</evidence>